<evidence type="ECO:0000313" key="1">
    <source>
        <dbReference type="EMBL" id="GAA3550526.1"/>
    </source>
</evidence>
<comment type="caution">
    <text evidence="1">The sequence shown here is derived from an EMBL/GenBank/DDBJ whole genome shotgun (WGS) entry which is preliminary data.</text>
</comment>
<reference evidence="2" key="1">
    <citation type="journal article" date="2019" name="Int. J. Syst. Evol. Microbiol.">
        <title>The Global Catalogue of Microorganisms (GCM) 10K type strain sequencing project: providing services to taxonomists for standard genome sequencing and annotation.</title>
        <authorList>
            <consortium name="The Broad Institute Genomics Platform"/>
            <consortium name="The Broad Institute Genome Sequencing Center for Infectious Disease"/>
            <person name="Wu L."/>
            <person name="Ma J."/>
        </authorList>
    </citation>
    <scope>NUCLEOTIDE SEQUENCE [LARGE SCALE GENOMIC DNA]</scope>
    <source>
        <strain evidence="2">JCM 17326</strain>
    </source>
</reference>
<organism evidence="1 2">
    <name type="scientific">Nonomuraea rosea</name>
    <dbReference type="NCBI Taxonomy" id="638574"/>
    <lineage>
        <taxon>Bacteria</taxon>
        <taxon>Bacillati</taxon>
        <taxon>Actinomycetota</taxon>
        <taxon>Actinomycetes</taxon>
        <taxon>Streptosporangiales</taxon>
        <taxon>Streptosporangiaceae</taxon>
        <taxon>Nonomuraea</taxon>
    </lineage>
</organism>
<dbReference type="Proteomes" id="UP001500630">
    <property type="component" value="Unassembled WGS sequence"/>
</dbReference>
<keyword evidence="2" id="KW-1185">Reference proteome</keyword>
<dbReference type="EMBL" id="BAABDQ010000006">
    <property type="protein sequence ID" value="GAA3550526.1"/>
    <property type="molecule type" value="Genomic_DNA"/>
</dbReference>
<dbReference type="InterPro" id="IPR011101">
    <property type="entry name" value="DUF5131"/>
</dbReference>
<gene>
    <name evidence="1" type="ORF">GCM10022419_033450</name>
</gene>
<sequence length="369" mass="41457">MSDNSKIEWTDATWNVVTGCTKVSPGCDNCYAETFAERWRGIPGHHFEQGFDVTLRPERLDLPLKWRKPRRIFVNSMSDLFHDAVPDDFIARVFATMALTPQHTYQLLTKRHGRMRSFLTNPPKNDDGEYETDVGWLPGAGAKWMVAEALEEIGRDADRRLTEDQWSLTEWPAGRLEWPLPNVWLGVSVEDQKRADLRIPSLLDTPAAVRFLSCEPLRSLIDLRNMTKRFGAVIDCLSGDLKSPGGGTVYASTPSVIDWVIAGGESGPGARPAHPDWFRQLRDQCQDAGVAFHFKQWGEWVPESMWLHRDTAPAAFLSTDGSTRPLVNGKPTAAPMSRGKDITIRRVGKKAAGRELDGRTWNEFPEVAS</sequence>
<proteinExistence type="predicted"/>
<name>A0ABP6WG62_9ACTN</name>
<accession>A0ABP6WG62</accession>
<dbReference type="RefSeq" id="WP_345562680.1">
    <property type="nucleotide sequence ID" value="NZ_BAABDQ010000006.1"/>
</dbReference>
<evidence type="ECO:0000313" key="2">
    <source>
        <dbReference type="Proteomes" id="UP001500630"/>
    </source>
</evidence>
<protein>
    <submittedName>
        <fullName evidence="1">Phage Gp37/Gp68 family protein</fullName>
    </submittedName>
</protein>
<dbReference type="Pfam" id="PF07505">
    <property type="entry name" value="DUF5131"/>
    <property type="match status" value="1"/>
</dbReference>